<dbReference type="EMBL" id="JBHMDG010000011">
    <property type="protein sequence ID" value="MFB9313244.1"/>
    <property type="molecule type" value="Genomic_DNA"/>
</dbReference>
<evidence type="ECO:0000313" key="2">
    <source>
        <dbReference type="Proteomes" id="UP001589750"/>
    </source>
</evidence>
<dbReference type="SUPFAM" id="SSF48452">
    <property type="entry name" value="TPR-like"/>
    <property type="match status" value="1"/>
</dbReference>
<dbReference type="Proteomes" id="UP001589750">
    <property type="component" value="Unassembled WGS sequence"/>
</dbReference>
<comment type="caution">
    <text evidence="1">The sequence shown here is derived from an EMBL/GenBank/DDBJ whole genome shotgun (WGS) entry which is preliminary data.</text>
</comment>
<evidence type="ECO:0000313" key="1">
    <source>
        <dbReference type="EMBL" id="MFB9313244.1"/>
    </source>
</evidence>
<dbReference type="RefSeq" id="WP_140011419.1">
    <property type="nucleotide sequence ID" value="NZ_JBHMDG010000011.1"/>
</dbReference>
<protein>
    <submittedName>
        <fullName evidence="1">Tetratricopeptide repeat protein</fullName>
    </submittedName>
</protein>
<sequence length="118" mass="12797">MDLYERYHRAGRQFDLKDYLGAARTLEALLMDLAADTDGAVHSVTNVRLLLARAYYHSAQLGRAEATARAVLSESPTDAYAALLLARTLERGSRPDEAREAMRVASALGAPGTAYDVA</sequence>
<accession>A0ABV5K926</accession>
<name>A0ABV5K926_9ACTN</name>
<keyword evidence="2" id="KW-1185">Reference proteome</keyword>
<dbReference type="Gene3D" id="1.25.40.10">
    <property type="entry name" value="Tetratricopeptide repeat domain"/>
    <property type="match status" value="1"/>
</dbReference>
<gene>
    <name evidence="1" type="ORF">ACFFRI_09335</name>
</gene>
<proteinExistence type="predicted"/>
<organism evidence="1 2">
    <name type="scientific">Nocardioides plantarum</name>
    <dbReference type="NCBI Taxonomy" id="29299"/>
    <lineage>
        <taxon>Bacteria</taxon>
        <taxon>Bacillati</taxon>
        <taxon>Actinomycetota</taxon>
        <taxon>Actinomycetes</taxon>
        <taxon>Propionibacteriales</taxon>
        <taxon>Nocardioidaceae</taxon>
        <taxon>Nocardioides</taxon>
    </lineage>
</organism>
<reference evidence="1 2" key="1">
    <citation type="submission" date="2024-09" db="EMBL/GenBank/DDBJ databases">
        <authorList>
            <person name="Sun Q."/>
            <person name="Mori K."/>
        </authorList>
    </citation>
    <scope>NUCLEOTIDE SEQUENCE [LARGE SCALE GENOMIC DNA]</scope>
    <source>
        <strain evidence="1 2">JCM 9626</strain>
    </source>
</reference>
<dbReference type="InterPro" id="IPR011990">
    <property type="entry name" value="TPR-like_helical_dom_sf"/>
</dbReference>